<comment type="caution">
    <text evidence="5">The sequence shown here is derived from an EMBL/GenBank/DDBJ whole genome shotgun (WGS) entry which is preliminary data.</text>
</comment>
<gene>
    <name evidence="5" type="ORF">CYCCA115_LOCUS18288</name>
</gene>
<dbReference type="Pfam" id="PF04886">
    <property type="entry name" value="PT"/>
    <property type="match status" value="1"/>
</dbReference>
<evidence type="ECO:0000313" key="5">
    <source>
        <dbReference type="EMBL" id="CAJ1959869.1"/>
    </source>
</evidence>
<dbReference type="Proteomes" id="UP001295423">
    <property type="component" value="Unassembled WGS sequence"/>
</dbReference>
<name>A0AAD2JKU5_9STRA</name>
<accession>A0AAD2JKU5</accession>
<protein>
    <submittedName>
        <fullName evidence="5">Uncharacterized protein</fullName>
    </submittedName>
</protein>
<evidence type="ECO:0000256" key="3">
    <source>
        <dbReference type="SAM" id="MobiDB-lite"/>
    </source>
</evidence>
<proteinExistence type="predicted"/>
<feature type="compositionally biased region" description="Basic and acidic residues" evidence="3">
    <location>
        <begin position="272"/>
        <end position="288"/>
    </location>
</feature>
<feature type="compositionally biased region" description="Polar residues" evidence="3">
    <location>
        <begin position="240"/>
        <end position="270"/>
    </location>
</feature>
<evidence type="ECO:0000256" key="2">
    <source>
        <dbReference type="ARBA" id="ARBA00022737"/>
    </source>
</evidence>
<keyword evidence="2" id="KW-0677">Repeat</keyword>
<feature type="signal peptide" evidence="4">
    <location>
        <begin position="1"/>
        <end position="20"/>
    </location>
</feature>
<dbReference type="InterPro" id="IPR006970">
    <property type="entry name" value="PT"/>
</dbReference>
<evidence type="ECO:0000256" key="1">
    <source>
        <dbReference type="ARBA" id="ARBA00022729"/>
    </source>
</evidence>
<evidence type="ECO:0000256" key="4">
    <source>
        <dbReference type="SAM" id="SignalP"/>
    </source>
</evidence>
<keyword evidence="1 4" id="KW-0732">Signal</keyword>
<dbReference type="PROSITE" id="PS51257">
    <property type="entry name" value="PROKAR_LIPOPROTEIN"/>
    <property type="match status" value="1"/>
</dbReference>
<dbReference type="PANTHER" id="PTHR36489">
    <property type="entry name" value="PROTEIN-COUPLED RECEPTOR GPR1, PUTATIVE-RELATED"/>
    <property type="match status" value="1"/>
</dbReference>
<dbReference type="AlphaFoldDB" id="A0AAD2JKU5"/>
<sequence>MLQRALQLIIGLSILACIQAGLICPLCGSVSKVPTRWDHVVSRSPYKTCRTVYFELAMRPINHPTCAPMQRQYQAACCNAAPAPAPAPIPAASSGGHPYCRICGNDDYPGNPNAMISARYVGTYSCHSLFQRGKNGQIPGFMCGPLQDRIHNKCGCGQKPPTNRPTPPPVPRPTPRPTRRPTQQPTRRPTPRPTRRPTPQPTRRPTARPTHRPTPQPTPNPTPEPTDQPSVAPSKAPTEIPSSAPTNKPTRAPTSSPSVSPTEAPSNQYGRKNGDETGKDDLRLDRRQYRNAGGQRGLRNQQGEEGNDVPAEN</sequence>
<feature type="compositionally biased region" description="Pro residues" evidence="3">
    <location>
        <begin position="162"/>
        <end position="176"/>
    </location>
</feature>
<feature type="compositionally biased region" description="Pro residues" evidence="3">
    <location>
        <begin position="212"/>
        <end position="226"/>
    </location>
</feature>
<dbReference type="PANTHER" id="PTHR36489:SF1">
    <property type="entry name" value="G-PROTEIN COUPLED RECEPTORS FAMILY 1 PROFILE DOMAIN-CONTAINING PROTEIN"/>
    <property type="match status" value="1"/>
</dbReference>
<feature type="chain" id="PRO_5042103896" evidence="4">
    <location>
        <begin position="21"/>
        <end position="313"/>
    </location>
</feature>
<evidence type="ECO:0000313" key="6">
    <source>
        <dbReference type="Proteomes" id="UP001295423"/>
    </source>
</evidence>
<keyword evidence="6" id="KW-1185">Reference proteome</keyword>
<dbReference type="EMBL" id="CAKOGP040002025">
    <property type="protein sequence ID" value="CAJ1959869.1"/>
    <property type="molecule type" value="Genomic_DNA"/>
</dbReference>
<reference evidence="5" key="1">
    <citation type="submission" date="2023-08" db="EMBL/GenBank/DDBJ databases">
        <authorList>
            <person name="Audoor S."/>
            <person name="Bilcke G."/>
        </authorList>
    </citation>
    <scope>NUCLEOTIDE SEQUENCE</scope>
</reference>
<feature type="region of interest" description="Disordered" evidence="3">
    <location>
        <begin position="154"/>
        <end position="313"/>
    </location>
</feature>
<organism evidence="5 6">
    <name type="scientific">Cylindrotheca closterium</name>
    <dbReference type="NCBI Taxonomy" id="2856"/>
    <lineage>
        <taxon>Eukaryota</taxon>
        <taxon>Sar</taxon>
        <taxon>Stramenopiles</taxon>
        <taxon>Ochrophyta</taxon>
        <taxon>Bacillariophyta</taxon>
        <taxon>Bacillariophyceae</taxon>
        <taxon>Bacillariophycidae</taxon>
        <taxon>Bacillariales</taxon>
        <taxon>Bacillariaceae</taxon>
        <taxon>Cylindrotheca</taxon>
    </lineage>
</organism>